<evidence type="ECO:0000313" key="3">
    <source>
        <dbReference type="Proteomes" id="UP001367508"/>
    </source>
</evidence>
<reference evidence="2 3" key="1">
    <citation type="submission" date="2024-01" db="EMBL/GenBank/DDBJ databases">
        <title>The genomes of 5 underutilized Papilionoideae crops provide insights into root nodulation and disease resistanc.</title>
        <authorList>
            <person name="Jiang F."/>
        </authorList>
    </citation>
    <scope>NUCLEOTIDE SEQUENCE [LARGE SCALE GENOMIC DNA]</scope>
    <source>
        <strain evidence="2">LVBAO_FW01</strain>
        <tissue evidence="2">Leaves</tissue>
    </source>
</reference>
<accession>A0AAN9QAX4</accession>
<name>A0AAN9QAX4_CANGL</name>
<evidence type="ECO:0000256" key="1">
    <source>
        <dbReference type="SAM" id="MobiDB-lite"/>
    </source>
</evidence>
<comment type="caution">
    <text evidence="2">The sequence shown here is derived from an EMBL/GenBank/DDBJ whole genome shotgun (WGS) entry which is preliminary data.</text>
</comment>
<dbReference type="EMBL" id="JAYMYQ010000005">
    <property type="protein sequence ID" value="KAK7328472.1"/>
    <property type="molecule type" value="Genomic_DNA"/>
</dbReference>
<proteinExistence type="predicted"/>
<keyword evidence="3" id="KW-1185">Reference proteome</keyword>
<feature type="region of interest" description="Disordered" evidence="1">
    <location>
        <begin position="1"/>
        <end position="22"/>
    </location>
</feature>
<gene>
    <name evidence="2" type="ORF">VNO77_22579</name>
</gene>
<protein>
    <submittedName>
        <fullName evidence="2">Uncharacterized protein</fullName>
    </submittedName>
</protein>
<evidence type="ECO:0000313" key="2">
    <source>
        <dbReference type="EMBL" id="KAK7328472.1"/>
    </source>
</evidence>
<dbReference type="Proteomes" id="UP001367508">
    <property type="component" value="Unassembled WGS sequence"/>
</dbReference>
<organism evidence="2 3">
    <name type="scientific">Canavalia gladiata</name>
    <name type="common">Sword bean</name>
    <name type="synonym">Dolichos gladiatus</name>
    <dbReference type="NCBI Taxonomy" id="3824"/>
    <lineage>
        <taxon>Eukaryota</taxon>
        <taxon>Viridiplantae</taxon>
        <taxon>Streptophyta</taxon>
        <taxon>Embryophyta</taxon>
        <taxon>Tracheophyta</taxon>
        <taxon>Spermatophyta</taxon>
        <taxon>Magnoliopsida</taxon>
        <taxon>eudicotyledons</taxon>
        <taxon>Gunneridae</taxon>
        <taxon>Pentapetalae</taxon>
        <taxon>rosids</taxon>
        <taxon>fabids</taxon>
        <taxon>Fabales</taxon>
        <taxon>Fabaceae</taxon>
        <taxon>Papilionoideae</taxon>
        <taxon>50 kb inversion clade</taxon>
        <taxon>NPAAA clade</taxon>
        <taxon>indigoferoid/millettioid clade</taxon>
        <taxon>Phaseoleae</taxon>
        <taxon>Canavalia</taxon>
    </lineage>
</organism>
<dbReference type="AlphaFoldDB" id="A0AAN9QAX4"/>
<sequence length="132" mass="15161">MLANNKASDIADRNKKMKKTTRNKKGNCERLCYTCVWQVHETKGAFIMSQLIGGELVLLSVEEGEDMETSVKDYKIGEYVQNYRKGRSLIGGDFNSIKVEEKRISTSIVKRKEDMIAFETFMRETEVLDLPL</sequence>